<dbReference type="InterPro" id="IPR007197">
    <property type="entry name" value="rSAM"/>
</dbReference>
<dbReference type="EMBL" id="BAABGX010000002">
    <property type="protein sequence ID" value="GAA4302808.1"/>
    <property type="molecule type" value="Genomic_DNA"/>
</dbReference>
<dbReference type="Pfam" id="PF04055">
    <property type="entry name" value="Radical_SAM"/>
    <property type="match status" value="1"/>
</dbReference>
<comment type="caution">
    <text evidence="5">The sequence shown here is derived from an EMBL/GenBank/DDBJ whole genome shotgun (WGS) entry which is preliminary data.</text>
</comment>
<keyword evidence="1" id="KW-0479">Metal-binding</keyword>
<proteinExistence type="predicted"/>
<dbReference type="InterPro" id="IPR040086">
    <property type="entry name" value="MJ0683-like"/>
</dbReference>
<name>A0ABP8FG06_9BACT</name>
<reference evidence="6" key="1">
    <citation type="journal article" date="2019" name="Int. J. Syst. Evol. Microbiol.">
        <title>The Global Catalogue of Microorganisms (GCM) 10K type strain sequencing project: providing services to taxonomists for standard genome sequencing and annotation.</title>
        <authorList>
            <consortium name="The Broad Institute Genomics Platform"/>
            <consortium name="The Broad Institute Genome Sequencing Center for Infectious Disease"/>
            <person name="Wu L."/>
            <person name="Ma J."/>
        </authorList>
    </citation>
    <scope>NUCLEOTIDE SEQUENCE [LARGE SCALE GENOMIC DNA]</scope>
    <source>
        <strain evidence="6">JCM 17917</strain>
    </source>
</reference>
<dbReference type="SFLD" id="SFLDG01084">
    <property type="entry name" value="Uncharacterised_Radical_SAM_Su"/>
    <property type="match status" value="1"/>
</dbReference>
<organism evidence="5 6">
    <name type="scientific">Nibribacter koreensis</name>
    <dbReference type="NCBI Taxonomy" id="1084519"/>
    <lineage>
        <taxon>Bacteria</taxon>
        <taxon>Pseudomonadati</taxon>
        <taxon>Bacteroidota</taxon>
        <taxon>Cytophagia</taxon>
        <taxon>Cytophagales</taxon>
        <taxon>Hymenobacteraceae</taxon>
        <taxon>Nibribacter</taxon>
    </lineage>
</organism>
<protein>
    <recommendedName>
        <fullName evidence="4">Radical SAM core domain-containing protein</fullName>
    </recommendedName>
</protein>
<dbReference type="SUPFAM" id="SSF102114">
    <property type="entry name" value="Radical SAM enzymes"/>
    <property type="match status" value="1"/>
</dbReference>
<evidence type="ECO:0000256" key="2">
    <source>
        <dbReference type="ARBA" id="ARBA00023004"/>
    </source>
</evidence>
<dbReference type="Proteomes" id="UP001501844">
    <property type="component" value="Unassembled WGS sequence"/>
</dbReference>
<keyword evidence="2" id="KW-0408">Iron</keyword>
<gene>
    <name evidence="5" type="ORF">GCM10023183_14810</name>
</gene>
<evidence type="ECO:0000256" key="3">
    <source>
        <dbReference type="ARBA" id="ARBA00023014"/>
    </source>
</evidence>
<dbReference type="PANTHER" id="PTHR43432">
    <property type="entry name" value="SLR0285 PROTEIN"/>
    <property type="match status" value="1"/>
</dbReference>
<evidence type="ECO:0000313" key="6">
    <source>
        <dbReference type="Proteomes" id="UP001501844"/>
    </source>
</evidence>
<evidence type="ECO:0000313" key="5">
    <source>
        <dbReference type="EMBL" id="GAA4302808.1"/>
    </source>
</evidence>
<dbReference type="InterPro" id="IPR058240">
    <property type="entry name" value="rSAM_sf"/>
</dbReference>
<sequence>MNPYQGCEHGCVYCYARNTHAYWGLGAGLDFEQKIIVKENAPQVLKQQLENPNWKVRPIMLAGNTDCYQPIEAKRKITRQLLEVLLQYKHPVSVITKNALILRDLDILQELHKHQLLHVNISITTLQEELRQKMEPRTATGIRRLAVVKTLAEAGLPVNVMVAPVIPGLNDQEIPSILQAAANAGALSAAYTVVRLNGVIGEIFEDWVMKAYPDRGAKVLDQIKSCHGGSLNDSQFGRRMQGEGQWAETIKSLFKVYYQKCFSGRSMPPYDFTQFTPRAGKQLTMF</sequence>
<dbReference type="Gene3D" id="3.80.30.30">
    <property type="match status" value="1"/>
</dbReference>
<dbReference type="PROSITE" id="PS51918">
    <property type="entry name" value="RADICAL_SAM"/>
    <property type="match status" value="1"/>
</dbReference>
<dbReference type="SFLD" id="SFLDS00029">
    <property type="entry name" value="Radical_SAM"/>
    <property type="match status" value="1"/>
</dbReference>
<keyword evidence="6" id="KW-1185">Reference proteome</keyword>
<keyword evidence="3" id="KW-0411">Iron-sulfur</keyword>
<feature type="domain" description="Radical SAM core" evidence="4">
    <location>
        <begin position="1"/>
        <end position="230"/>
    </location>
</feature>
<dbReference type="PANTHER" id="PTHR43432:SF3">
    <property type="entry name" value="SLR0285 PROTEIN"/>
    <property type="match status" value="1"/>
</dbReference>
<accession>A0ABP8FG06</accession>
<dbReference type="NCBIfam" id="NF033668">
    <property type="entry name" value="rSAM_PA0069"/>
    <property type="match status" value="1"/>
</dbReference>
<dbReference type="CDD" id="cd01335">
    <property type="entry name" value="Radical_SAM"/>
    <property type="match status" value="1"/>
</dbReference>
<evidence type="ECO:0000256" key="1">
    <source>
        <dbReference type="ARBA" id="ARBA00022723"/>
    </source>
</evidence>
<evidence type="ECO:0000259" key="4">
    <source>
        <dbReference type="PROSITE" id="PS51918"/>
    </source>
</evidence>
<dbReference type="SMART" id="SM00729">
    <property type="entry name" value="Elp3"/>
    <property type="match status" value="1"/>
</dbReference>
<dbReference type="InterPro" id="IPR006638">
    <property type="entry name" value="Elp3/MiaA/NifB-like_rSAM"/>
</dbReference>